<comment type="caution">
    <text evidence="2">The sequence shown here is derived from an EMBL/GenBank/DDBJ whole genome shotgun (WGS) entry which is preliminary data.</text>
</comment>
<dbReference type="Proteomes" id="UP000823749">
    <property type="component" value="Chromosome 8"/>
</dbReference>
<organism evidence="2 5">
    <name type="scientific">Rhododendron griersonianum</name>
    <dbReference type="NCBI Taxonomy" id="479676"/>
    <lineage>
        <taxon>Eukaryota</taxon>
        <taxon>Viridiplantae</taxon>
        <taxon>Streptophyta</taxon>
        <taxon>Embryophyta</taxon>
        <taxon>Tracheophyta</taxon>
        <taxon>Spermatophyta</taxon>
        <taxon>Magnoliopsida</taxon>
        <taxon>eudicotyledons</taxon>
        <taxon>Gunneridae</taxon>
        <taxon>Pentapetalae</taxon>
        <taxon>asterids</taxon>
        <taxon>Ericales</taxon>
        <taxon>Ericaceae</taxon>
        <taxon>Ericoideae</taxon>
        <taxon>Rhodoreae</taxon>
        <taxon>Rhododendron</taxon>
    </lineage>
</organism>
<name>A0AAV6J542_9ERIC</name>
<protein>
    <submittedName>
        <fullName evidence="2">Uncharacterized protein</fullName>
    </submittedName>
</protein>
<dbReference type="Proteomes" id="UP000823749">
    <property type="component" value="Chromosome 6"/>
</dbReference>
<evidence type="ECO:0000313" key="1">
    <source>
        <dbReference type="EMBL" id="KAG5534117.1"/>
    </source>
</evidence>
<dbReference type="EMBL" id="JACTNZ010000006">
    <property type="protein sequence ID" value="KAG5542822.1"/>
    <property type="molecule type" value="Genomic_DNA"/>
</dbReference>
<keyword evidence="5" id="KW-1185">Reference proteome</keyword>
<evidence type="ECO:0000313" key="3">
    <source>
        <dbReference type="EMBL" id="KAG5537227.1"/>
    </source>
</evidence>
<dbReference type="AlphaFoldDB" id="A0AAV6J542"/>
<evidence type="ECO:0000313" key="4">
    <source>
        <dbReference type="EMBL" id="KAG5542822.1"/>
    </source>
</evidence>
<dbReference type="EMBL" id="JACTNZ010000008">
    <property type="protein sequence ID" value="KAG5537227.1"/>
    <property type="molecule type" value="Genomic_DNA"/>
</dbReference>
<dbReference type="EMBL" id="JACTNZ010000008">
    <property type="protein sequence ID" value="KAG5534117.1"/>
    <property type="molecule type" value="Genomic_DNA"/>
</dbReference>
<reference evidence="2 5" key="1">
    <citation type="submission" date="2020-08" db="EMBL/GenBank/DDBJ databases">
        <title>Plant Genome Project.</title>
        <authorList>
            <person name="Zhang R.-G."/>
        </authorList>
    </citation>
    <scope>NUCLEOTIDE SEQUENCE</scope>
    <source>
        <strain evidence="2">WSP0</strain>
        <tissue evidence="2">Leaf</tissue>
    </source>
</reference>
<sequence>MGDENPLGDNRRLWYLTHIPTLPGEESEGAIDAVEGTNGRAGWVLYRQLKQEVCTMMRRLHATRDAIKVCEQILSKEPELPLMNYINEQIAQYMASESAWDEEYLANESAMEHVAVQNTTNDLANMVLDGH</sequence>
<evidence type="ECO:0000313" key="5">
    <source>
        <dbReference type="Proteomes" id="UP000823749"/>
    </source>
</evidence>
<evidence type="ECO:0000313" key="2">
    <source>
        <dbReference type="EMBL" id="KAG5534659.1"/>
    </source>
</evidence>
<gene>
    <name evidence="4" type="ORF">RHGRI_015803</name>
    <name evidence="1" type="ORF">RHGRI_022304</name>
    <name evidence="2" type="ORF">RHGRI_022698</name>
    <name evidence="3" type="ORF">RHGRI_024615</name>
</gene>
<accession>A0AAV6J542</accession>
<proteinExistence type="predicted"/>
<dbReference type="EMBL" id="JACTNZ010000008">
    <property type="protein sequence ID" value="KAG5534659.1"/>
    <property type="molecule type" value="Genomic_DNA"/>
</dbReference>